<dbReference type="EMBL" id="CP014501">
    <property type="protein sequence ID" value="ANB13582.1"/>
    <property type="molecule type" value="Genomic_DNA"/>
</dbReference>
<dbReference type="InterPro" id="IPR052945">
    <property type="entry name" value="Mitotic_Regulator"/>
</dbReference>
<keyword evidence="3" id="KW-1185">Reference proteome</keyword>
<feature type="compositionally biased region" description="Polar residues" evidence="1">
    <location>
        <begin position="106"/>
        <end position="121"/>
    </location>
</feature>
<dbReference type="PANTHER" id="PTHR43628">
    <property type="entry name" value="ACTIVATOR OF C KINASE PROTEIN 1-RELATED"/>
    <property type="match status" value="1"/>
</dbReference>
<feature type="compositionally biased region" description="Basic and acidic residues" evidence="1">
    <location>
        <begin position="334"/>
        <end position="343"/>
    </location>
</feature>
<feature type="compositionally biased region" description="Low complexity" evidence="1">
    <location>
        <begin position="245"/>
        <end position="267"/>
    </location>
</feature>
<feature type="compositionally biased region" description="Low complexity" evidence="1">
    <location>
        <begin position="154"/>
        <end position="175"/>
    </location>
</feature>
<feature type="compositionally biased region" description="Acidic residues" evidence="1">
    <location>
        <begin position="345"/>
        <end position="356"/>
    </location>
</feature>
<dbReference type="GO" id="GO:0010972">
    <property type="term" value="P:negative regulation of G2/M transition of mitotic cell cycle"/>
    <property type="evidence" value="ECO:0007669"/>
    <property type="project" value="TreeGrafter"/>
</dbReference>
<evidence type="ECO:0000313" key="2">
    <source>
        <dbReference type="EMBL" id="ANB13582.1"/>
    </source>
</evidence>
<organism evidence="2 3">
    <name type="scientific">Sugiyamaella lignohabitans</name>
    <dbReference type="NCBI Taxonomy" id="796027"/>
    <lineage>
        <taxon>Eukaryota</taxon>
        <taxon>Fungi</taxon>
        <taxon>Dikarya</taxon>
        <taxon>Ascomycota</taxon>
        <taxon>Saccharomycotina</taxon>
        <taxon>Dipodascomycetes</taxon>
        <taxon>Dipodascales</taxon>
        <taxon>Trichomonascaceae</taxon>
        <taxon>Sugiyamaella</taxon>
    </lineage>
</organism>
<name>A0A167E373_9ASCO</name>
<dbReference type="PANTHER" id="PTHR43628:SF1">
    <property type="entry name" value="CHITIN SYNTHASE REGULATORY FACTOR 2-RELATED"/>
    <property type="match status" value="1"/>
</dbReference>
<dbReference type="SMART" id="SM00671">
    <property type="entry name" value="SEL1"/>
    <property type="match status" value="3"/>
</dbReference>
<dbReference type="Proteomes" id="UP000189580">
    <property type="component" value="Chromosome a"/>
</dbReference>
<dbReference type="AlphaFoldDB" id="A0A167E373"/>
<dbReference type="GO" id="GO:0032153">
    <property type="term" value="C:cell division site"/>
    <property type="evidence" value="ECO:0007669"/>
    <property type="project" value="TreeGrafter"/>
</dbReference>
<dbReference type="InterPro" id="IPR006597">
    <property type="entry name" value="Sel1-like"/>
</dbReference>
<gene>
    <name evidence="2" type="primary">DSF2</name>
    <name evidence="2" type="ORF">AWJ20_1879</name>
</gene>
<evidence type="ECO:0000256" key="1">
    <source>
        <dbReference type="SAM" id="MobiDB-lite"/>
    </source>
</evidence>
<feature type="compositionally biased region" description="Polar residues" evidence="1">
    <location>
        <begin position="1"/>
        <end position="10"/>
    </location>
</feature>
<feature type="compositionally biased region" description="Polar residues" evidence="1">
    <location>
        <begin position="130"/>
        <end position="144"/>
    </location>
</feature>
<accession>A0A167E373</accession>
<dbReference type="KEGG" id="slb:AWJ20_1879"/>
<feature type="region of interest" description="Disordered" evidence="1">
    <location>
        <begin position="1"/>
        <end position="187"/>
    </location>
</feature>
<dbReference type="InterPro" id="IPR011990">
    <property type="entry name" value="TPR-like_helical_dom_sf"/>
</dbReference>
<dbReference type="SUPFAM" id="SSF81901">
    <property type="entry name" value="HCP-like"/>
    <property type="match status" value="1"/>
</dbReference>
<evidence type="ECO:0000313" key="3">
    <source>
        <dbReference type="Proteomes" id="UP000189580"/>
    </source>
</evidence>
<feature type="compositionally biased region" description="Polar residues" evidence="1">
    <location>
        <begin position="221"/>
        <end position="244"/>
    </location>
</feature>
<dbReference type="Gene3D" id="1.25.40.10">
    <property type="entry name" value="Tetratricopeptide repeat domain"/>
    <property type="match status" value="1"/>
</dbReference>
<dbReference type="GeneID" id="30033729"/>
<proteinExistence type="predicted"/>
<sequence length="563" mass="62189">MDLSWSSHQTDPGRVSARSKGYELKKTTELGVQGNTASDVDTAPYYEGSHLNRHGQSKTNNDTIRIVDNPMESENTRLSLQPFHGSEDVGKIGGAGSDSGRADPTTPRSPIHSQQNYQKCTVNYDYSRHLTANPSSNPNITSEGDYSYRHSRSASRSPQRRPIGSSKPSSGSTSPARPDGYIPYSLNRDYNSESSVLMVNGDPYHSSRSDRDRLVGQMSQLEVDTTSRSNSRPTVPPIITQTDMSLSSSPPKLLSPYPLSRPYQLSPATSPVTSNISSPVQSPLLETSPNSKPSISPGSTGHLSPRPVTPDNTKESKRRSLLRAISPLRRHHHKSEENKHGSDADSYDLESNEQEWEEKANELALSSSSLPRERFDFEKPLANTNYNSKNSRENELKLQKAINIHEQGRVEESCKLFEALARTQQEGGPGMPLAQLLYGLSLRHGWGCGVDEQLGFKYLRMAASASAELNQTNNTASTKAELVLAIFELGNSFRNGWGCEKDDSSAKTYYETAARLGDPDAMMEVAQCYLDGIGTKKNKHLAAKYYRMAEKHGRSEVGNSWIW</sequence>
<feature type="compositionally biased region" description="Polar residues" evidence="1">
    <location>
        <begin position="268"/>
        <end position="302"/>
    </location>
</feature>
<reference evidence="2 3" key="1">
    <citation type="submission" date="2016-02" db="EMBL/GenBank/DDBJ databases">
        <title>Complete genome sequence and transcriptome regulation of the pentose utilising yeast Sugiyamaella lignohabitans.</title>
        <authorList>
            <person name="Bellasio M."/>
            <person name="Peymann A."/>
            <person name="Valli M."/>
            <person name="Sipitzky M."/>
            <person name="Graf A."/>
            <person name="Sauer M."/>
            <person name="Marx H."/>
            <person name="Mattanovich D."/>
        </authorList>
    </citation>
    <scope>NUCLEOTIDE SEQUENCE [LARGE SCALE GENOMIC DNA]</scope>
    <source>
        <strain evidence="2 3">CBS 10342</strain>
    </source>
</reference>
<protein>
    <submittedName>
        <fullName evidence="2">Dsf2p</fullName>
    </submittedName>
</protein>
<feature type="region of interest" description="Disordered" evidence="1">
    <location>
        <begin position="221"/>
        <end position="364"/>
    </location>
</feature>
<dbReference type="OrthoDB" id="2148946at2759"/>
<dbReference type="RefSeq" id="XP_018736059.1">
    <property type="nucleotide sequence ID" value="XM_018878791.1"/>
</dbReference>
<dbReference type="Pfam" id="PF08238">
    <property type="entry name" value="Sel1"/>
    <property type="match status" value="3"/>
</dbReference>